<feature type="signal peptide" evidence="1">
    <location>
        <begin position="1"/>
        <end position="19"/>
    </location>
</feature>
<organism evidence="3 4">
    <name type="scientific">Massilia violaceinigra</name>
    <dbReference type="NCBI Taxonomy" id="2045208"/>
    <lineage>
        <taxon>Bacteria</taxon>
        <taxon>Pseudomonadati</taxon>
        <taxon>Pseudomonadota</taxon>
        <taxon>Betaproteobacteria</taxon>
        <taxon>Burkholderiales</taxon>
        <taxon>Oxalobacteraceae</taxon>
        <taxon>Telluria group</taxon>
        <taxon>Massilia</taxon>
    </lineage>
</organism>
<dbReference type="AlphaFoldDB" id="A0A2D2DM33"/>
<sequence>MKKTLLACILSLFTLAAFAQPSDPAAPYTKQINAFIDEWHDDAAHARPAYFDKMAKHGVYIGTDKTELWNRDQFKAWAKRFFDKGSAWSFKATKRNVYMSADKKFIWFDELLDTQMGVCQASGVMRKTDKGFEIEHYQLSIAVPNPVADKVTKTIKDFEAAPSAK</sequence>
<proteinExistence type="predicted"/>
<keyword evidence="4" id="KW-1185">Reference proteome</keyword>
<feature type="chain" id="PRO_5013783454" description="SnoaL-like domain-containing protein" evidence="1">
    <location>
        <begin position="20"/>
        <end position="165"/>
    </location>
</feature>
<evidence type="ECO:0000313" key="4">
    <source>
        <dbReference type="Proteomes" id="UP000229897"/>
    </source>
</evidence>
<dbReference type="InterPro" id="IPR037401">
    <property type="entry name" value="SnoaL-like"/>
</dbReference>
<dbReference type="Proteomes" id="UP000229897">
    <property type="component" value="Chromosome"/>
</dbReference>
<dbReference type="Pfam" id="PF13474">
    <property type="entry name" value="SnoaL_3"/>
    <property type="match status" value="1"/>
</dbReference>
<evidence type="ECO:0000313" key="3">
    <source>
        <dbReference type="EMBL" id="ATQ76035.1"/>
    </source>
</evidence>
<feature type="domain" description="SnoaL-like" evidence="2">
    <location>
        <begin position="32"/>
        <end position="144"/>
    </location>
</feature>
<dbReference type="OrthoDB" id="271716at2"/>
<dbReference type="RefSeq" id="WP_099876314.1">
    <property type="nucleotide sequence ID" value="NZ_CP024608.1"/>
</dbReference>
<evidence type="ECO:0000259" key="2">
    <source>
        <dbReference type="Pfam" id="PF13474"/>
    </source>
</evidence>
<keyword evidence="1" id="KW-0732">Signal</keyword>
<name>A0A2D2DM33_9BURK</name>
<dbReference type="EMBL" id="CP024608">
    <property type="protein sequence ID" value="ATQ76035.1"/>
    <property type="molecule type" value="Genomic_DNA"/>
</dbReference>
<accession>A0A2D2DM33</accession>
<reference evidence="3" key="1">
    <citation type="submission" date="2017-10" db="EMBL/GenBank/DDBJ databases">
        <title>Massilia psychrophilum sp. nov., a novel purple-pigmented bacterium isolated from Tianshan glacier, Xinjiang Municipality, China.</title>
        <authorList>
            <person name="Wang H."/>
        </authorList>
    </citation>
    <scope>NUCLEOTIDE SEQUENCE [LARGE SCALE GENOMIC DNA]</scope>
    <source>
        <strain evidence="3">B2</strain>
    </source>
</reference>
<dbReference type="InterPro" id="IPR032710">
    <property type="entry name" value="NTF2-like_dom_sf"/>
</dbReference>
<gene>
    <name evidence="3" type="ORF">CR152_16935</name>
</gene>
<dbReference type="SUPFAM" id="SSF54427">
    <property type="entry name" value="NTF2-like"/>
    <property type="match status" value="1"/>
</dbReference>
<dbReference type="KEGG" id="mass:CR152_16935"/>
<evidence type="ECO:0000256" key="1">
    <source>
        <dbReference type="SAM" id="SignalP"/>
    </source>
</evidence>
<protein>
    <recommendedName>
        <fullName evidence="2">SnoaL-like domain-containing protein</fullName>
    </recommendedName>
</protein>